<evidence type="ECO:0000313" key="1">
    <source>
        <dbReference type="EMBL" id="EKU88931.1"/>
    </source>
</evidence>
<gene>
    <name evidence="1" type="ORF">HMPREF9447_03805</name>
</gene>
<sequence length="280" mass="32582">MPVDKFTEDTYIEFEYQLLDYVEQVALEFNPDMGFDSDGNMYPCGTLAIERFKVRYNRKFIDIKFKHEDYLHNKEIQDTLKELGVDIDKFWYLLLYVMDYTAGYCWDAIEVKESPKEQLEKLVKLIADNCSDYNKVSGATFSTPITITINAKGKQTLTIDNPNTIAYIGLLCAKGCSEIEDNSILSLRYSDNDTLTAADTMRICLFAKMFLYFFEINKQFNKRQKKGNTISLSKNLLISRLAYFTKLTTNKNYLNDDDNLKKAIKEYGDKKLSTINSYYF</sequence>
<dbReference type="RefSeq" id="WP_009131330.1">
    <property type="nucleotide sequence ID" value="NZ_JH992943.1"/>
</dbReference>
<accession>K9E053</accession>
<dbReference type="AlphaFoldDB" id="K9E053"/>
<proteinExistence type="predicted"/>
<comment type="caution">
    <text evidence="1">The sequence shown here is derived from an EMBL/GenBank/DDBJ whole genome shotgun (WGS) entry which is preliminary data.</text>
</comment>
<organism evidence="1 2">
    <name type="scientific">Bacteroides oleiciplenus YIT 12058</name>
    <dbReference type="NCBI Taxonomy" id="742727"/>
    <lineage>
        <taxon>Bacteria</taxon>
        <taxon>Pseudomonadati</taxon>
        <taxon>Bacteroidota</taxon>
        <taxon>Bacteroidia</taxon>
        <taxon>Bacteroidales</taxon>
        <taxon>Bacteroidaceae</taxon>
        <taxon>Bacteroides</taxon>
    </lineage>
</organism>
<dbReference type="PATRIC" id="fig|742727.4.peg.3878"/>
<dbReference type="OrthoDB" id="1024051at2"/>
<dbReference type="Proteomes" id="UP000009872">
    <property type="component" value="Unassembled WGS sequence"/>
</dbReference>
<protein>
    <submittedName>
        <fullName evidence="1">Uncharacterized protein</fullName>
    </submittedName>
</protein>
<dbReference type="HOGENOM" id="CLU_084987_0_0_10"/>
<name>K9E053_9BACE</name>
<evidence type="ECO:0000313" key="2">
    <source>
        <dbReference type="Proteomes" id="UP000009872"/>
    </source>
</evidence>
<keyword evidence="2" id="KW-1185">Reference proteome</keyword>
<dbReference type="EMBL" id="ADLF01000016">
    <property type="protein sequence ID" value="EKU88931.1"/>
    <property type="molecule type" value="Genomic_DNA"/>
</dbReference>
<dbReference type="eggNOG" id="ENOG5033JER">
    <property type="taxonomic scope" value="Bacteria"/>
</dbReference>
<reference evidence="1 2" key="1">
    <citation type="submission" date="2012-09" db="EMBL/GenBank/DDBJ databases">
        <title>The Genome Sequence of Bacteroides oleiciplenus YIT 12058.</title>
        <authorList>
            <consortium name="The Broad Institute Genome Sequencing Platform"/>
            <person name="Earl A."/>
            <person name="Ward D."/>
            <person name="Feldgarden M."/>
            <person name="Gevers D."/>
            <person name="Morotomi M."/>
            <person name="Walker B."/>
            <person name="Young S.K."/>
            <person name="Zeng Q."/>
            <person name="Gargeya S."/>
            <person name="Fitzgerald M."/>
            <person name="Haas B."/>
            <person name="Abouelleil A."/>
            <person name="Alvarado L."/>
            <person name="Arachchi H.M."/>
            <person name="Berlin A.M."/>
            <person name="Chapman S.B."/>
            <person name="Goldberg J."/>
            <person name="Griggs A."/>
            <person name="Gujja S."/>
            <person name="Hansen M."/>
            <person name="Howarth C."/>
            <person name="Imamovic A."/>
            <person name="Larimer J."/>
            <person name="McCowen C."/>
            <person name="Montmayeur A."/>
            <person name="Murphy C."/>
            <person name="Neiman D."/>
            <person name="Pearson M."/>
            <person name="Priest M."/>
            <person name="Roberts A."/>
            <person name="Saif S."/>
            <person name="Shea T."/>
            <person name="Sisk P."/>
            <person name="Sykes S."/>
            <person name="Wortman J."/>
            <person name="Nusbaum C."/>
            <person name="Birren B."/>
        </authorList>
    </citation>
    <scope>NUCLEOTIDE SEQUENCE [LARGE SCALE GENOMIC DNA]</scope>
    <source>
        <strain evidence="1 2">YIT 12058</strain>
    </source>
</reference>
<dbReference type="STRING" id="742727.HMPREF9447_03805"/>